<dbReference type="Gene3D" id="1.10.150.170">
    <property type="entry name" value="Putative methyltransferase TM0872, insert domain"/>
    <property type="match status" value="1"/>
</dbReference>
<keyword evidence="4 7" id="KW-0489">Methyltransferase</keyword>
<evidence type="ECO:0000256" key="2">
    <source>
        <dbReference type="ARBA" id="ARBA00022490"/>
    </source>
</evidence>
<evidence type="ECO:0000256" key="3">
    <source>
        <dbReference type="ARBA" id="ARBA00022552"/>
    </source>
</evidence>
<comment type="subcellular location">
    <subcellularLocation>
        <location evidence="7">Cytoplasm</location>
    </subcellularLocation>
</comment>
<dbReference type="PANTHER" id="PTHR11265:SF0">
    <property type="entry name" value="12S RRNA N4-METHYLCYTIDINE METHYLTRANSFERASE"/>
    <property type="match status" value="1"/>
</dbReference>
<dbReference type="InterPro" id="IPR023397">
    <property type="entry name" value="SAM-dep_MeTrfase_MraW_recog"/>
</dbReference>
<dbReference type="EC" id="2.1.1.199" evidence="7"/>
<evidence type="ECO:0000256" key="6">
    <source>
        <dbReference type="ARBA" id="ARBA00022691"/>
    </source>
</evidence>
<protein>
    <recommendedName>
        <fullName evidence="7">Ribosomal RNA small subunit methyltransferase H</fullName>
        <ecNumber evidence="7">2.1.1.199</ecNumber>
    </recommendedName>
    <alternativeName>
        <fullName evidence="7">16S rRNA m(4)C1402 methyltransferase</fullName>
    </alternativeName>
    <alternativeName>
        <fullName evidence="7">rRNA (cytosine-N(4)-)-methyltransferase RsmH</fullName>
    </alternativeName>
</protein>
<feature type="binding site" evidence="7">
    <location>
        <position position="50"/>
    </location>
    <ligand>
        <name>S-adenosyl-L-methionine</name>
        <dbReference type="ChEBI" id="CHEBI:59789"/>
    </ligand>
</feature>
<evidence type="ECO:0000313" key="9">
    <source>
        <dbReference type="Proteomes" id="UP000476338"/>
    </source>
</evidence>
<dbReference type="GO" id="GO:0005737">
    <property type="term" value="C:cytoplasm"/>
    <property type="evidence" value="ECO:0007669"/>
    <property type="project" value="UniProtKB-SubCell"/>
</dbReference>
<evidence type="ECO:0000256" key="5">
    <source>
        <dbReference type="ARBA" id="ARBA00022679"/>
    </source>
</evidence>
<dbReference type="HAMAP" id="MF_01007">
    <property type="entry name" value="16SrRNA_methyltr_H"/>
    <property type="match status" value="1"/>
</dbReference>
<comment type="caution">
    <text evidence="8">The sequence shown here is derived from an EMBL/GenBank/DDBJ whole genome shotgun (WGS) entry which is preliminary data.</text>
</comment>
<dbReference type="GO" id="GO:0070475">
    <property type="term" value="P:rRNA base methylation"/>
    <property type="evidence" value="ECO:0007669"/>
    <property type="project" value="UniProtKB-UniRule"/>
</dbReference>
<comment type="catalytic activity">
    <reaction evidence="7">
        <text>cytidine(1402) in 16S rRNA + S-adenosyl-L-methionine = N(4)-methylcytidine(1402) in 16S rRNA + S-adenosyl-L-homocysteine + H(+)</text>
        <dbReference type="Rhea" id="RHEA:42928"/>
        <dbReference type="Rhea" id="RHEA-COMP:10286"/>
        <dbReference type="Rhea" id="RHEA-COMP:10287"/>
        <dbReference type="ChEBI" id="CHEBI:15378"/>
        <dbReference type="ChEBI" id="CHEBI:57856"/>
        <dbReference type="ChEBI" id="CHEBI:59789"/>
        <dbReference type="ChEBI" id="CHEBI:74506"/>
        <dbReference type="ChEBI" id="CHEBI:82748"/>
        <dbReference type="EC" id="2.1.1.199"/>
    </reaction>
</comment>
<keyword evidence="6 7" id="KW-0949">S-adenosyl-L-methionine</keyword>
<organism evidence="8 9">
    <name type="scientific">Campylobacter portucalensis</name>
    <dbReference type="NCBI Taxonomy" id="2608384"/>
    <lineage>
        <taxon>Bacteria</taxon>
        <taxon>Pseudomonadati</taxon>
        <taxon>Campylobacterota</taxon>
        <taxon>Epsilonproteobacteria</taxon>
        <taxon>Campylobacterales</taxon>
        <taxon>Campylobacteraceae</taxon>
        <taxon>Campylobacter</taxon>
    </lineage>
</organism>
<evidence type="ECO:0000256" key="7">
    <source>
        <dbReference type="HAMAP-Rule" id="MF_01007"/>
    </source>
</evidence>
<dbReference type="InterPro" id="IPR029063">
    <property type="entry name" value="SAM-dependent_MTases_sf"/>
</dbReference>
<dbReference type="AlphaFoldDB" id="A0A6L5WJS2"/>
<dbReference type="InterPro" id="IPR002903">
    <property type="entry name" value="RsmH"/>
</dbReference>
<dbReference type="PANTHER" id="PTHR11265">
    <property type="entry name" value="S-ADENOSYL-METHYLTRANSFERASE MRAW"/>
    <property type="match status" value="1"/>
</dbReference>
<dbReference type="NCBIfam" id="TIGR00006">
    <property type="entry name" value="16S rRNA (cytosine(1402)-N(4))-methyltransferase RsmH"/>
    <property type="match status" value="1"/>
</dbReference>
<feature type="binding site" evidence="7">
    <location>
        <position position="95"/>
    </location>
    <ligand>
        <name>S-adenosyl-L-methionine</name>
        <dbReference type="ChEBI" id="CHEBI:59789"/>
    </ligand>
</feature>
<evidence type="ECO:0000313" key="8">
    <source>
        <dbReference type="EMBL" id="MSN96275.1"/>
    </source>
</evidence>
<name>A0A6L5WJS2_9BACT</name>
<dbReference type="Proteomes" id="UP000476338">
    <property type="component" value="Unassembled WGS sequence"/>
</dbReference>
<sequence>MIHTPVLLNEILSIFCDIKSGIILDATIGYGGHTKALLDQNPNIKIIGNDRDEEAFLYSKNLLKNYGDRIEIYKGPFSEILSKIDISNIRGILADIGISSLQINKNDRGFSTKSKTLDMRMDKTQILDAKFVVNNYSFDDLVRIFRDFGEIKDAKNLADKIVKYRAKRYIESGVELAEILGPQKVRKNSVSKATLAFQAIRIEVNKELEELTNLLTSIEKAKFKDCILAIISFHSLEDRIIKNRFKKWEKSCICPDFFIKCECGNNHALGKILTKKAITPSQKEIKLNSRSKSSKLRAFKIYGK</sequence>
<reference evidence="8 9" key="1">
    <citation type="submission" date="2019-09" db="EMBL/GenBank/DDBJ databases">
        <authorList>
            <person name="Silva M."/>
            <person name="Pereira G."/>
            <person name="Lopes-Da-Costa L."/>
            <person name="Silva E."/>
        </authorList>
    </citation>
    <scope>NUCLEOTIDE SEQUENCE [LARGE SCALE GENOMIC DNA]</scope>
    <source>
        <strain evidence="8 9">FMV-PI01</strain>
    </source>
</reference>
<dbReference type="Pfam" id="PF01795">
    <property type="entry name" value="Methyltransf_5"/>
    <property type="match status" value="1"/>
</dbReference>
<dbReference type="Gene3D" id="3.40.50.150">
    <property type="entry name" value="Vaccinia Virus protein VP39"/>
    <property type="match status" value="1"/>
</dbReference>
<dbReference type="EMBL" id="VWSJ01000009">
    <property type="protein sequence ID" value="MSN96275.1"/>
    <property type="molecule type" value="Genomic_DNA"/>
</dbReference>
<keyword evidence="3 7" id="KW-0698">rRNA processing</keyword>
<feature type="binding site" evidence="7">
    <location>
        <begin position="31"/>
        <end position="33"/>
    </location>
    <ligand>
        <name>S-adenosyl-L-methionine</name>
        <dbReference type="ChEBI" id="CHEBI:59789"/>
    </ligand>
</feature>
<gene>
    <name evidence="7 8" type="primary">rsmH</name>
    <name evidence="8" type="ORF">F1B92_03545</name>
</gene>
<accession>A0A6L5WJS2</accession>
<reference evidence="8 9" key="2">
    <citation type="submission" date="2020-03" db="EMBL/GenBank/DDBJ databases">
        <title>Campylobacter portucalensis sp. nov., a new species of Campylobacter isolated from the reproductive tract of bulls.</title>
        <authorList>
            <person name="Silva M.F."/>
            <person name="Pereira G."/>
            <person name="Carneiro C."/>
            <person name="Hemphill A."/>
            <person name="Mateus L."/>
            <person name="Lopes-Da-Costa L."/>
            <person name="Silva E."/>
        </authorList>
    </citation>
    <scope>NUCLEOTIDE SEQUENCE [LARGE SCALE GENOMIC DNA]</scope>
    <source>
        <strain evidence="8 9">FMV-PI01</strain>
    </source>
</reference>
<dbReference type="RefSeq" id="WP_154570542.1">
    <property type="nucleotide sequence ID" value="NZ_VWSJ01000009.1"/>
</dbReference>
<feature type="binding site" evidence="7">
    <location>
        <position position="77"/>
    </location>
    <ligand>
        <name>S-adenosyl-L-methionine</name>
        <dbReference type="ChEBI" id="CHEBI:59789"/>
    </ligand>
</feature>
<comment type="function">
    <text evidence="7">Specifically methylates the N4 position of cytidine in position 1402 (C1402) of 16S rRNA.</text>
</comment>
<keyword evidence="5 7" id="KW-0808">Transferase</keyword>
<feature type="binding site" evidence="7">
    <location>
        <position position="102"/>
    </location>
    <ligand>
        <name>S-adenosyl-L-methionine</name>
        <dbReference type="ChEBI" id="CHEBI:59789"/>
    </ligand>
</feature>
<keyword evidence="2 7" id="KW-0963">Cytoplasm</keyword>
<dbReference type="SUPFAM" id="SSF81799">
    <property type="entry name" value="Putative methyltransferase TM0872, insert domain"/>
    <property type="match status" value="1"/>
</dbReference>
<keyword evidence="9" id="KW-1185">Reference proteome</keyword>
<comment type="similarity">
    <text evidence="1 7">Belongs to the methyltransferase superfamily. RsmH family.</text>
</comment>
<evidence type="ECO:0000256" key="4">
    <source>
        <dbReference type="ARBA" id="ARBA00022603"/>
    </source>
</evidence>
<dbReference type="GO" id="GO:0071424">
    <property type="term" value="F:rRNA (cytosine-N4-)-methyltransferase activity"/>
    <property type="evidence" value="ECO:0007669"/>
    <property type="project" value="UniProtKB-UniRule"/>
</dbReference>
<dbReference type="PIRSF" id="PIRSF004486">
    <property type="entry name" value="MraW"/>
    <property type="match status" value="1"/>
</dbReference>
<dbReference type="SUPFAM" id="SSF53335">
    <property type="entry name" value="S-adenosyl-L-methionine-dependent methyltransferases"/>
    <property type="match status" value="1"/>
</dbReference>
<evidence type="ECO:0000256" key="1">
    <source>
        <dbReference type="ARBA" id="ARBA00010396"/>
    </source>
</evidence>
<proteinExistence type="inferred from homology"/>